<sequence length="74" mass="8652">MSERLFAELRRHFYSTPSSYLDLLQLYMSLLDTKRHEIICGRDRISCGLEVTIIIYKCDINKSTQIATSHRDAN</sequence>
<keyword evidence="2" id="KW-1185">Reference proteome</keyword>
<accession>A0A8S3X839</accession>
<dbReference type="OrthoDB" id="447173at2759"/>
<dbReference type="AlphaFoldDB" id="A0A8S3X839"/>
<reference evidence="1" key="1">
    <citation type="submission" date="2021-04" db="EMBL/GenBank/DDBJ databases">
        <authorList>
            <person name="Tunstrom K."/>
        </authorList>
    </citation>
    <scope>NUCLEOTIDE SEQUENCE</scope>
</reference>
<dbReference type="EMBL" id="CAJQZP010001011">
    <property type="protein sequence ID" value="CAG5008068.1"/>
    <property type="molecule type" value="Genomic_DNA"/>
</dbReference>
<organism evidence="1 2">
    <name type="scientific">Parnassius apollo</name>
    <name type="common">Apollo butterfly</name>
    <name type="synonym">Papilio apollo</name>
    <dbReference type="NCBI Taxonomy" id="110799"/>
    <lineage>
        <taxon>Eukaryota</taxon>
        <taxon>Metazoa</taxon>
        <taxon>Ecdysozoa</taxon>
        <taxon>Arthropoda</taxon>
        <taxon>Hexapoda</taxon>
        <taxon>Insecta</taxon>
        <taxon>Pterygota</taxon>
        <taxon>Neoptera</taxon>
        <taxon>Endopterygota</taxon>
        <taxon>Lepidoptera</taxon>
        <taxon>Glossata</taxon>
        <taxon>Ditrysia</taxon>
        <taxon>Papilionoidea</taxon>
        <taxon>Papilionidae</taxon>
        <taxon>Parnassiinae</taxon>
        <taxon>Parnassini</taxon>
        <taxon>Parnassius</taxon>
        <taxon>Parnassius</taxon>
    </lineage>
</organism>
<dbReference type="Proteomes" id="UP000691718">
    <property type="component" value="Unassembled WGS sequence"/>
</dbReference>
<evidence type="ECO:0000313" key="1">
    <source>
        <dbReference type="EMBL" id="CAG5008068.1"/>
    </source>
</evidence>
<proteinExistence type="predicted"/>
<evidence type="ECO:0000313" key="2">
    <source>
        <dbReference type="Proteomes" id="UP000691718"/>
    </source>
</evidence>
<name>A0A8S3X839_PARAO</name>
<gene>
    <name evidence="1" type="ORF">PAPOLLO_LOCUS15005</name>
</gene>
<protein>
    <submittedName>
        <fullName evidence="1">(apollo) hypothetical protein</fullName>
    </submittedName>
</protein>
<comment type="caution">
    <text evidence="1">The sequence shown here is derived from an EMBL/GenBank/DDBJ whole genome shotgun (WGS) entry which is preliminary data.</text>
</comment>